<reference evidence="1" key="1">
    <citation type="submission" date="2011-10" db="EMBL/GenBank/DDBJ databases">
        <title>Provirophages and transpovirons: unique mobilome of giant viruses.</title>
        <authorList>
            <person name="Desnues C."/>
            <person name="LaScola B."/>
            <person name="Yutin N."/>
            <person name="Fournous G."/>
            <person name="Koonin E."/>
            <person name="Raoult D."/>
        </authorList>
    </citation>
    <scope>NUCLEOTIDE SEQUENCE</scope>
    <source>
        <strain evidence="1">Mv13-mv</strain>
    </source>
</reference>
<proteinExistence type="predicted"/>
<dbReference type="EMBL" id="JN885998">
    <property type="protein sequence ID" value="AEX62723.1"/>
    <property type="molecule type" value="Genomic_DNA"/>
</dbReference>
<organism evidence="1">
    <name type="scientific">Moumouvirus sp. 'Monve'</name>
    <dbReference type="NCBI Taxonomy" id="1128131"/>
    <lineage>
        <taxon>Viruses</taxon>
        <taxon>Varidnaviria</taxon>
        <taxon>Bamfordvirae</taxon>
        <taxon>Nucleocytoviricota</taxon>
        <taxon>Megaviricetes</taxon>
        <taxon>Imitervirales</taxon>
        <taxon>Mimiviridae</taxon>
        <taxon>Megamimivirinae</taxon>
        <taxon>Moumouvirus</taxon>
    </lineage>
</organism>
<gene>
    <name evidence="1" type="ORF">mv_L518</name>
</gene>
<evidence type="ECO:0000313" key="1">
    <source>
        <dbReference type="EMBL" id="AEX62723.1"/>
    </source>
</evidence>
<sequence length="15" mass="1826">MLINLFNINQLTNYD</sequence>
<name>H2EEA0_9VIRU</name>
<accession>H2EEA0</accession>
<protein>
    <submittedName>
        <fullName evidence="1">Uncharacterized protein</fullName>
    </submittedName>
</protein>